<dbReference type="Proteomes" id="UP000620124">
    <property type="component" value="Unassembled WGS sequence"/>
</dbReference>
<dbReference type="InterPro" id="IPR036779">
    <property type="entry name" value="LysM_dom_sf"/>
</dbReference>
<proteinExistence type="predicted"/>
<protein>
    <submittedName>
        <fullName evidence="3">Peptide-n4-(N-acetyl-beta-glucosaminyl)asparagine amidase a</fullName>
    </submittedName>
</protein>
<dbReference type="InterPro" id="IPR021102">
    <property type="entry name" value="PNGase_A"/>
</dbReference>
<feature type="compositionally biased region" description="Low complexity" evidence="1">
    <location>
        <begin position="587"/>
        <end position="600"/>
    </location>
</feature>
<sequence>MSLSSGALPWAVVAQPSPEELAPLLAGLEARPQLVKEATIERRVPLMTDDPTVAPLIDLQVFAPPVVPKNGESCTVTLLNHTFGDGSFNAPAIVDYVPPTEASCGEVGKWATISMNLSVFSIGTQYDRLGAIYLSHSEIWRTSSAEPTKTGTIWNTIKDVTHFAPLFSKPGDLMMDFSNIIAPDLLLDGVFNVILSATFYAPTKTFPAAATSDTIIPLSNLDPTLPNFFAISDDIGGVTNVTLPSSAVEAYVEVFCSGNSAEEFWYLSKIQIHRTSSCKTFLNPRVSSARVHSEKYKSCYGAYDQPTYWVDITPFIPILLDEETQHAVTLRAVGQGIDAPSFNFDWFVSGSIHVRMGTSKTTVQGNATVWTKVVAHRELRVESELFTSQGKRTVSFAQSLDYTNTAQYADAGWIQWGQQSTVGTTVANHQGKQVLRDAFSYPLSVFSNYSLFEEEFGGYGSEINQTHIRALQPPIGTYRAIQSIQHARGQIGMDNWPGLRHAINGTGATDQTFAICAFVVLHTVLISEAAPVGPRDGAPIRGHSARLTPRPRQDDFDSLVRNLTGQAVTDGAALAQTLVSQMFGDNSSSTADTPSATTDPFAQITGDASAPSMTDSSSPTVTVSGDPSTGDASIPGSVSEFTSAATFTLPTGIGSDADDAMSLFSQVVGAIPTSLPSSPVPGVSNGGFEGPGVVPDGTTIGNIPGSPMSDCAETYTVVEGDTCDAVCGVFNLAFVDFLRMNPTVGAACMNLQIGQQYCVQRAYPQHIGWGAAGTCQGSGSGQPGTTPTSSVPPGGLGTPSGSSDSAPSDFSDLPVPPTGSTDPTLPGTSSKSTSTSDPDPNSSATSDPTLGDTSTGNETATDTSSSPTSTSLDSDAPLSTSDSLDASALGDTSSAAATDSEALPTGTLDPLSPSND</sequence>
<dbReference type="PANTHER" id="PTHR31104">
    <property type="entry name" value="PEPTIDE-N4-(N-ACETYL-BETA-GLUCOSAMINYL)ASPARAGINE AMIDASE A PROTEIN"/>
    <property type="match status" value="1"/>
</dbReference>
<dbReference type="PROSITE" id="PS51782">
    <property type="entry name" value="LYSM"/>
    <property type="match status" value="1"/>
</dbReference>
<dbReference type="EMBL" id="JACAZI010000019">
    <property type="protein sequence ID" value="KAF7340114.1"/>
    <property type="molecule type" value="Genomic_DNA"/>
</dbReference>
<name>A0A8H6XGP4_9AGAR</name>
<feature type="region of interest" description="Disordered" evidence="1">
    <location>
        <begin position="532"/>
        <end position="556"/>
    </location>
</feature>
<feature type="compositionally biased region" description="Low complexity" evidence="1">
    <location>
        <begin position="823"/>
        <end position="849"/>
    </location>
</feature>
<dbReference type="Pfam" id="PF25156">
    <property type="entry name" value="PNGase_A_C"/>
    <property type="match status" value="1"/>
</dbReference>
<organism evidence="3 4">
    <name type="scientific">Mycena venus</name>
    <dbReference type="NCBI Taxonomy" id="2733690"/>
    <lineage>
        <taxon>Eukaryota</taxon>
        <taxon>Fungi</taxon>
        <taxon>Dikarya</taxon>
        <taxon>Basidiomycota</taxon>
        <taxon>Agaricomycotina</taxon>
        <taxon>Agaricomycetes</taxon>
        <taxon>Agaricomycetidae</taxon>
        <taxon>Agaricales</taxon>
        <taxon>Marasmiineae</taxon>
        <taxon>Mycenaceae</taxon>
        <taxon>Mycena</taxon>
    </lineage>
</organism>
<dbReference type="InterPro" id="IPR056948">
    <property type="entry name" value="PNGaseA_N"/>
</dbReference>
<evidence type="ECO:0000313" key="3">
    <source>
        <dbReference type="EMBL" id="KAF7340114.1"/>
    </source>
</evidence>
<dbReference type="Gene3D" id="3.10.350.10">
    <property type="entry name" value="LysM domain"/>
    <property type="match status" value="1"/>
</dbReference>
<reference evidence="3" key="1">
    <citation type="submission" date="2020-05" db="EMBL/GenBank/DDBJ databases">
        <title>Mycena genomes resolve the evolution of fungal bioluminescence.</title>
        <authorList>
            <person name="Tsai I.J."/>
        </authorList>
    </citation>
    <scope>NUCLEOTIDE SEQUENCE</scope>
    <source>
        <strain evidence="3">CCC161011</strain>
    </source>
</reference>
<evidence type="ECO:0000256" key="1">
    <source>
        <dbReference type="SAM" id="MobiDB-lite"/>
    </source>
</evidence>
<evidence type="ECO:0000313" key="4">
    <source>
        <dbReference type="Proteomes" id="UP000620124"/>
    </source>
</evidence>
<dbReference type="Pfam" id="PF12222">
    <property type="entry name" value="PNGaseA"/>
    <property type="match status" value="1"/>
</dbReference>
<feature type="domain" description="LysM" evidence="2">
    <location>
        <begin position="713"/>
        <end position="759"/>
    </location>
</feature>
<dbReference type="InterPro" id="IPR018392">
    <property type="entry name" value="LysM"/>
</dbReference>
<feature type="region of interest" description="Disordered" evidence="1">
    <location>
        <begin position="775"/>
        <end position="916"/>
    </location>
</feature>
<feature type="compositionally biased region" description="Polar residues" evidence="1">
    <location>
        <begin position="611"/>
        <end position="631"/>
    </location>
</feature>
<dbReference type="CDD" id="cd00118">
    <property type="entry name" value="LysM"/>
    <property type="match status" value="1"/>
</dbReference>
<feature type="compositionally biased region" description="Low complexity" evidence="1">
    <location>
        <begin position="859"/>
        <end position="903"/>
    </location>
</feature>
<accession>A0A8H6XGP4</accession>
<feature type="region of interest" description="Disordered" evidence="1">
    <location>
        <begin position="584"/>
        <end position="637"/>
    </location>
</feature>
<feature type="compositionally biased region" description="Low complexity" evidence="1">
    <location>
        <begin position="783"/>
        <end position="813"/>
    </location>
</feature>
<dbReference type="AlphaFoldDB" id="A0A8H6XGP4"/>
<gene>
    <name evidence="3" type="ORF">MVEN_01929800</name>
</gene>
<keyword evidence="4" id="KW-1185">Reference proteome</keyword>
<dbReference type="OrthoDB" id="1612078at2759"/>
<dbReference type="SUPFAM" id="SSF54106">
    <property type="entry name" value="LysM domain"/>
    <property type="match status" value="1"/>
</dbReference>
<comment type="caution">
    <text evidence="3">The sequence shown here is derived from an EMBL/GenBank/DDBJ whole genome shotgun (WGS) entry which is preliminary data.</text>
</comment>
<evidence type="ECO:0000259" key="2">
    <source>
        <dbReference type="PROSITE" id="PS51782"/>
    </source>
</evidence>